<evidence type="ECO:0000256" key="1">
    <source>
        <dbReference type="SAM" id="MobiDB-lite"/>
    </source>
</evidence>
<dbReference type="EMBL" id="JAKCXM010000102">
    <property type="protein sequence ID" value="KAJ0402445.1"/>
    <property type="molecule type" value="Genomic_DNA"/>
</dbReference>
<reference evidence="2" key="1">
    <citation type="submission" date="2021-12" db="EMBL/GenBank/DDBJ databases">
        <title>Prjna785345.</title>
        <authorList>
            <person name="Rujirawat T."/>
            <person name="Krajaejun T."/>
        </authorList>
    </citation>
    <scope>NUCLEOTIDE SEQUENCE</scope>
    <source>
        <strain evidence="2">Pi057C3</strain>
    </source>
</reference>
<feature type="compositionally biased region" description="Low complexity" evidence="1">
    <location>
        <begin position="110"/>
        <end position="123"/>
    </location>
</feature>
<evidence type="ECO:0000313" key="2">
    <source>
        <dbReference type="EMBL" id="KAJ0402445.1"/>
    </source>
</evidence>
<gene>
    <name evidence="2" type="ORF">P43SY_000598</name>
</gene>
<feature type="compositionally biased region" description="Polar residues" evidence="1">
    <location>
        <begin position="124"/>
        <end position="134"/>
    </location>
</feature>
<feature type="region of interest" description="Disordered" evidence="1">
    <location>
        <begin position="1"/>
        <end position="24"/>
    </location>
</feature>
<dbReference type="Proteomes" id="UP001209570">
    <property type="component" value="Unassembled WGS sequence"/>
</dbReference>
<comment type="caution">
    <text evidence="2">The sequence shown here is derived from an EMBL/GenBank/DDBJ whole genome shotgun (WGS) entry which is preliminary data.</text>
</comment>
<feature type="region of interest" description="Disordered" evidence="1">
    <location>
        <begin position="58"/>
        <end position="88"/>
    </location>
</feature>
<protein>
    <submittedName>
        <fullName evidence="2">Uncharacterized protein</fullName>
    </submittedName>
</protein>
<proteinExistence type="predicted"/>
<name>A0AAD5LL93_PYTIN</name>
<keyword evidence="3" id="KW-1185">Reference proteome</keyword>
<organism evidence="2 3">
    <name type="scientific">Pythium insidiosum</name>
    <name type="common">Pythiosis disease agent</name>
    <dbReference type="NCBI Taxonomy" id="114742"/>
    <lineage>
        <taxon>Eukaryota</taxon>
        <taxon>Sar</taxon>
        <taxon>Stramenopiles</taxon>
        <taxon>Oomycota</taxon>
        <taxon>Peronosporomycetes</taxon>
        <taxon>Pythiales</taxon>
        <taxon>Pythiaceae</taxon>
        <taxon>Pythium</taxon>
    </lineage>
</organism>
<accession>A0AAD5LL93</accession>
<sequence length="134" mass="14520">MGGAHSSAGRSERSASVDDDSGSFFGDSAASSLDQVWISGVPFTLLHDEAFVAEKYDELQRSHGRRQNATEEDEALQMTGTDELPLDELEQMTDLARIKLFTRHRARVNAADAAAGQSASTAARENTLSRRSGF</sequence>
<evidence type="ECO:0000313" key="3">
    <source>
        <dbReference type="Proteomes" id="UP001209570"/>
    </source>
</evidence>
<feature type="region of interest" description="Disordered" evidence="1">
    <location>
        <begin position="110"/>
        <end position="134"/>
    </location>
</feature>
<dbReference type="AlphaFoldDB" id="A0AAD5LL93"/>